<evidence type="ECO:0000259" key="7">
    <source>
        <dbReference type="Pfam" id="PF05425"/>
    </source>
</evidence>
<keyword evidence="2" id="KW-1003">Cell membrane</keyword>
<keyword evidence="9" id="KW-1185">Reference proteome</keyword>
<name>A0A2Z3JH23_9DEIO</name>
<gene>
    <name evidence="8" type="ORF">DKM44_14520</name>
</gene>
<feature type="domain" description="Copper resistance protein D" evidence="7">
    <location>
        <begin position="168"/>
        <end position="256"/>
    </location>
</feature>
<feature type="transmembrane region" description="Helical" evidence="6">
    <location>
        <begin position="169"/>
        <end position="188"/>
    </location>
</feature>
<evidence type="ECO:0000256" key="6">
    <source>
        <dbReference type="SAM" id="Phobius"/>
    </source>
</evidence>
<dbReference type="RefSeq" id="WP_109828017.1">
    <property type="nucleotide sequence ID" value="NZ_CP029494.1"/>
</dbReference>
<dbReference type="GO" id="GO:0005886">
    <property type="term" value="C:plasma membrane"/>
    <property type="evidence" value="ECO:0007669"/>
    <property type="project" value="UniProtKB-SubCell"/>
</dbReference>
<feature type="transmembrane region" description="Helical" evidence="6">
    <location>
        <begin position="208"/>
        <end position="225"/>
    </location>
</feature>
<evidence type="ECO:0000256" key="2">
    <source>
        <dbReference type="ARBA" id="ARBA00022475"/>
    </source>
</evidence>
<accession>A0A2Z3JH23</accession>
<keyword evidence="4 6" id="KW-1133">Transmembrane helix</keyword>
<dbReference type="PANTHER" id="PTHR34820">
    <property type="entry name" value="INNER MEMBRANE PROTEIN YEBZ"/>
    <property type="match status" value="1"/>
</dbReference>
<organism evidence="8 9">
    <name type="scientific">Deinococcus irradiatisoli</name>
    <dbReference type="NCBI Taxonomy" id="2202254"/>
    <lineage>
        <taxon>Bacteria</taxon>
        <taxon>Thermotogati</taxon>
        <taxon>Deinococcota</taxon>
        <taxon>Deinococci</taxon>
        <taxon>Deinococcales</taxon>
        <taxon>Deinococcaceae</taxon>
        <taxon>Deinococcus</taxon>
    </lineage>
</organism>
<dbReference type="OrthoDB" id="73723at2"/>
<dbReference type="EMBL" id="CP029494">
    <property type="protein sequence ID" value="AWN24292.1"/>
    <property type="molecule type" value="Genomic_DNA"/>
</dbReference>
<evidence type="ECO:0000313" key="8">
    <source>
        <dbReference type="EMBL" id="AWN24292.1"/>
    </source>
</evidence>
<feature type="transmembrane region" description="Helical" evidence="6">
    <location>
        <begin position="82"/>
        <end position="104"/>
    </location>
</feature>
<evidence type="ECO:0000256" key="3">
    <source>
        <dbReference type="ARBA" id="ARBA00022692"/>
    </source>
</evidence>
<evidence type="ECO:0000313" key="9">
    <source>
        <dbReference type="Proteomes" id="UP000245368"/>
    </source>
</evidence>
<reference evidence="8 9" key="1">
    <citation type="submission" date="2018-05" db="EMBL/GenBank/DDBJ databases">
        <title>Complete Genome Sequence of Deinococcus sp. strain 17bor-2.</title>
        <authorList>
            <person name="Srinivasan S."/>
        </authorList>
    </citation>
    <scope>NUCLEOTIDE SEQUENCE [LARGE SCALE GENOMIC DNA]</scope>
    <source>
        <strain evidence="8 9">17bor-2</strain>
    </source>
</reference>
<keyword evidence="5 6" id="KW-0472">Membrane</keyword>
<proteinExistence type="predicted"/>
<dbReference type="AlphaFoldDB" id="A0A2Z3JH23"/>
<comment type="subcellular location">
    <subcellularLocation>
        <location evidence="1">Cell membrane</location>
        <topology evidence="1">Multi-pass membrane protein</topology>
    </subcellularLocation>
</comment>
<feature type="transmembrane region" description="Helical" evidence="6">
    <location>
        <begin position="39"/>
        <end position="62"/>
    </location>
</feature>
<feature type="transmembrane region" description="Helical" evidence="6">
    <location>
        <begin position="237"/>
        <end position="257"/>
    </location>
</feature>
<dbReference type="Pfam" id="PF05425">
    <property type="entry name" value="CopD"/>
    <property type="match status" value="1"/>
</dbReference>
<dbReference type="InterPro" id="IPR008457">
    <property type="entry name" value="Cu-R_CopD_dom"/>
</dbReference>
<protein>
    <submittedName>
        <fullName evidence="8">Copper resistance protein CopD</fullName>
    </submittedName>
</protein>
<feature type="transmembrane region" description="Helical" evidence="6">
    <location>
        <begin position="136"/>
        <end position="157"/>
    </location>
</feature>
<evidence type="ECO:0000256" key="1">
    <source>
        <dbReference type="ARBA" id="ARBA00004651"/>
    </source>
</evidence>
<dbReference type="GO" id="GO:0006825">
    <property type="term" value="P:copper ion transport"/>
    <property type="evidence" value="ECO:0007669"/>
    <property type="project" value="InterPro"/>
</dbReference>
<evidence type="ECO:0000256" key="4">
    <source>
        <dbReference type="ARBA" id="ARBA00022989"/>
    </source>
</evidence>
<keyword evidence="3 6" id="KW-0812">Transmembrane</keyword>
<dbReference type="Proteomes" id="UP000245368">
    <property type="component" value="Chromosome"/>
</dbReference>
<dbReference type="PANTHER" id="PTHR34820:SF4">
    <property type="entry name" value="INNER MEMBRANE PROTEIN YEBZ"/>
    <property type="match status" value="1"/>
</dbReference>
<dbReference type="KEGG" id="dez:DKM44_14520"/>
<evidence type="ECO:0000256" key="5">
    <source>
        <dbReference type="ARBA" id="ARBA00023136"/>
    </source>
</evidence>
<sequence>MMAALASFLVFVGLAGLLGGLAAQRRLAGLTVPGGWPRWWAASALLILVGTALQVGTTLVVLGFTAPADVLDYLTTTGPGRAALITLLGTALLLAAGVGGWPAWLSVGLAGLSAAITLWGLAGQGHGAEHGTLTRLAHATHAGLMALWVGGVAALWSGRPSDWPGNARAFTPLAVVCVVGLVLSGLVMSLEHAGPLAEWVDQPYDQLLLVKLGVFVVTLLAAQEVREHLTQSSRPRLALMLELILLLVVLGLTAVLVNSAPPSHNSEEMQQMHM</sequence>
<dbReference type="InterPro" id="IPR032694">
    <property type="entry name" value="CopC/D"/>
</dbReference>